<dbReference type="EMBL" id="DUHT01000001">
    <property type="protein sequence ID" value="HIH64002.1"/>
    <property type="molecule type" value="Genomic_DNA"/>
</dbReference>
<evidence type="ECO:0000313" key="2">
    <source>
        <dbReference type="Proteomes" id="UP000538031"/>
    </source>
</evidence>
<protein>
    <submittedName>
        <fullName evidence="1">Uncharacterized protein</fullName>
    </submittedName>
</protein>
<comment type="caution">
    <text evidence="1">The sequence shown here is derived from an EMBL/GenBank/DDBJ whole genome shotgun (WGS) entry which is preliminary data.</text>
</comment>
<dbReference type="Proteomes" id="UP000538031">
    <property type="component" value="Unassembled WGS sequence"/>
</dbReference>
<proteinExistence type="predicted"/>
<evidence type="ECO:0000313" key="1">
    <source>
        <dbReference type="EMBL" id="HIH64002.1"/>
    </source>
</evidence>
<accession>A0A7J4MU78</accession>
<sequence>MNFEFREESGLEFTGNWFIDSGILGFVRLLEDIYGIDLQEIREMARRKEILYFGLFPFAYICSEINRKATDHSRVPKDLINEFRVELLNSDWESGEEVFEFTWNNYVTRAAMKVWVERKAELVLFKKNGVDKLPSDLKDPANSIKKDIDKLEMRLIEKHADDLGTILGRRFKGFKFEDIPKVLSVTDDDLREFPEEFSYSFNEYRDCLLNLMDLLEEKWKRDVVGKERVPEDLDLFYRLPIDNKFYKNFLFFNYSAKHQKQKESLLDIISFRVENLEVLKKVDKTINKFLTSYQEARNTYYAPLTSRHLKGFSEYLFVYLISFDRAFEFFNRMGYVLFYSNDLDITYRVNRKLRIRKSKIEDHNVLLRVTWQEIIDSLIELKSEWALENMYIIKYRDVNSQTQRFVDVEYIGISKMHAAILLDDVIRENLNHRLQVGKSEYVWLLEHLIQNKPLKPVVMRHLVMRASKRTGQMSIKPLIYALAIDSEVFSGLNPGVFEDPLEISPRMEEVVFRIKEAYGEMNTVRRNVTELIPRGTRENTLNHLMSILRRNNRYLFVNTLLKILIQENEAFHRLKNYLFNRILQNDETWDIYAAALLTGFLGGR</sequence>
<reference evidence="2" key="1">
    <citation type="journal article" date="2020" name="bioRxiv">
        <title>A rank-normalized archaeal taxonomy based on genome phylogeny resolves widespread incomplete and uneven classifications.</title>
        <authorList>
            <person name="Rinke C."/>
            <person name="Chuvochina M."/>
            <person name="Mussig A.J."/>
            <person name="Chaumeil P.-A."/>
            <person name="Waite D.W."/>
            <person name="Whitman W.B."/>
            <person name="Parks D.H."/>
            <person name="Hugenholtz P."/>
        </authorList>
    </citation>
    <scope>NUCLEOTIDE SEQUENCE [LARGE SCALE GENOMIC DNA]</scope>
</reference>
<gene>
    <name evidence="1" type="ORF">HA285_00085</name>
</gene>
<name>A0A7J4MU78_METTF</name>
<dbReference type="AlphaFoldDB" id="A0A7J4MU78"/>
<organism evidence="1 2">
    <name type="scientific">Methanothermobacter thermautotrophicus</name>
    <name type="common">Methanobacterium thermoformicicum</name>
    <dbReference type="NCBI Taxonomy" id="145262"/>
    <lineage>
        <taxon>Archaea</taxon>
        <taxon>Methanobacteriati</taxon>
        <taxon>Methanobacteriota</taxon>
        <taxon>Methanomada group</taxon>
        <taxon>Methanobacteria</taxon>
        <taxon>Methanobacteriales</taxon>
        <taxon>Methanobacteriaceae</taxon>
        <taxon>Methanothermobacter</taxon>
    </lineage>
</organism>